<dbReference type="Gene3D" id="2.60.40.10">
    <property type="entry name" value="Immunoglobulins"/>
    <property type="match status" value="1"/>
</dbReference>
<reference evidence="3" key="3">
    <citation type="submission" date="2025-08" db="UniProtKB">
        <authorList>
            <consortium name="Ensembl"/>
        </authorList>
    </citation>
    <scope>IDENTIFICATION</scope>
</reference>
<sequence length="183" mass="21463">NIWLEHLYLSLLHATFTVALFHDYVVSEGSTLYLPCSFSAKPKQRWSYKHTWDSRREFISTLYKNGSVLQERSDPDSRFIHNYNHLHIINLQPSDSGIYLCNGHTIASVIIRPAGQTFTHLPFTNLLFYIRFTRFNPLTDSRRGGQRGKCVTYKRQEKEAYLHSNVNIVYIYLTSILHHSVHF</sequence>
<dbReference type="CDD" id="cd00096">
    <property type="entry name" value="Ig"/>
    <property type="match status" value="1"/>
</dbReference>
<dbReference type="Ensembl" id="ENSAMXT00000056929.1">
    <property type="protein sequence ID" value="ENSAMXP00000054023.1"/>
    <property type="gene ID" value="ENSAMXG00000030915.1"/>
</dbReference>
<reference evidence="4" key="2">
    <citation type="journal article" date="2014" name="Nat. Commun.">
        <title>The cavefish genome reveals candidate genes for eye loss.</title>
        <authorList>
            <person name="McGaugh S.E."/>
            <person name="Gross J.B."/>
            <person name="Aken B."/>
            <person name="Blin M."/>
            <person name="Borowsky R."/>
            <person name="Chalopin D."/>
            <person name="Hinaux H."/>
            <person name="Jeffery W.R."/>
            <person name="Keene A."/>
            <person name="Ma L."/>
            <person name="Minx P."/>
            <person name="Murphy D."/>
            <person name="O'Quin K.E."/>
            <person name="Retaux S."/>
            <person name="Rohner N."/>
            <person name="Searle S.M."/>
            <person name="Stahl B.A."/>
            <person name="Tabin C."/>
            <person name="Volff J.N."/>
            <person name="Yoshizawa M."/>
            <person name="Warren W.C."/>
        </authorList>
    </citation>
    <scope>NUCLEOTIDE SEQUENCE [LARGE SCALE GENOMIC DNA]</scope>
    <source>
        <strain evidence="4">female</strain>
    </source>
</reference>
<evidence type="ECO:0000259" key="2">
    <source>
        <dbReference type="PROSITE" id="PS50835"/>
    </source>
</evidence>
<dbReference type="Pfam" id="PF07686">
    <property type="entry name" value="V-set"/>
    <property type="match status" value="1"/>
</dbReference>
<dbReference type="Proteomes" id="UP000018467">
    <property type="component" value="Unassembled WGS sequence"/>
</dbReference>
<dbReference type="InterPro" id="IPR013783">
    <property type="entry name" value="Ig-like_fold"/>
</dbReference>
<reference evidence="4" key="1">
    <citation type="submission" date="2013-03" db="EMBL/GenBank/DDBJ databases">
        <authorList>
            <person name="Jeffery W."/>
            <person name="Warren W."/>
            <person name="Wilson R.K."/>
        </authorList>
    </citation>
    <scope>NUCLEOTIDE SEQUENCE</scope>
    <source>
        <strain evidence="4">female</strain>
    </source>
</reference>
<proteinExistence type="predicted"/>
<feature type="signal peptide" evidence="1">
    <location>
        <begin position="1"/>
        <end position="19"/>
    </location>
</feature>
<keyword evidence="1" id="KW-0732">Signal</keyword>
<evidence type="ECO:0000313" key="4">
    <source>
        <dbReference type="Proteomes" id="UP000018467"/>
    </source>
</evidence>
<evidence type="ECO:0000313" key="3">
    <source>
        <dbReference type="Ensembl" id="ENSAMXP00000054023.1"/>
    </source>
</evidence>
<dbReference type="SMART" id="SM00409">
    <property type="entry name" value="IG"/>
    <property type="match status" value="1"/>
</dbReference>
<dbReference type="InParanoid" id="A0A3B1KHI2"/>
<dbReference type="InterPro" id="IPR036179">
    <property type="entry name" value="Ig-like_dom_sf"/>
</dbReference>
<organism evidence="3 4">
    <name type="scientific">Astyanax mexicanus</name>
    <name type="common">Blind cave fish</name>
    <name type="synonym">Astyanax fasciatus mexicanus</name>
    <dbReference type="NCBI Taxonomy" id="7994"/>
    <lineage>
        <taxon>Eukaryota</taxon>
        <taxon>Metazoa</taxon>
        <taxon>Chordata</taxon>
        <taxon>Craniata</taxon>
        <taxon>Vertebrata</taxon>
        <taxon>Euteleostomi</taxon>
        <taxon>Actinopterygii</taxon>
        <taxon>Neopterygii</taxon>
        <taxon>Teleostei</taxon>
        <taxon>Ostariophysi</taxon>
        <taxon>Characiformes</taxon>
        <taxon>Characoidei</taxon>
        <taxon>Acestrorhamphidae</taxon>
        <taxon>Acestrorhamphinae</taxon>
        <taxon>Astyanax</taxon>
    </lineage>
</organism>
<dbReference type="AlphaFoldDB" id="A0A3B1KHI2"/>
<dbReference type="InterPro" id="IPR007110">
    <property type="entry name" value="Ig-like_dom"/>
</dbReference>
<feature type="domain" description="Ig-like" evidence="2">
    <location>
        <begin position="14"/>
        <end position="101"/>
    </location>
</feature>
<name>A0A3B1KHI2_ASTMX</name>
<dbReference type="InterPro" id="IPR003599">
    <property type="entry name" value="Ig_sub"/>
</dbReference>
<dbReference type="InterPro" id="IPR013106">
    <property type="entry name" value="Ig_V-set"/>
</dbReference>
<dbReference type="PROSITE" id="PS50835">
    <property type="entry name" value="IG_LIKE"/>
    <property type="match status" value="1"/>
</dbReference>
<reference evidence="3" key="4">
    <citation type="submission" date="2025-09" db="UniProtKB">
        <authorList>
            <consortium name="Ensembl"/>
        </authorList>
    </citation>
    <scope>IDENTIFICATION</scope>
</reference>
<dbReference type="SUPFAM" id="SSF48726">
    <property type="entry name" value="Immunoglobulin"/>
    <property type="match status" value="1"/>
</dbReference>
<accession>A0A3B1KHI2</accession>
<protein>
    <recommendedName>
        <fullName evidence="2">Ig-like domain-containing protein</fullName>
    </recommendedName>
</protein>
<feature type="chain" id="PRO_5017213959" description="Ig-like domain-containing protein" evidence="1">
    <location>
        <begin position="20"/>
        <end position="183"/>
    </location>
</feature>
<evidence type="ECO:0000256" key="1">
    <source>
        <dbReference type="SAM" id="SignalP"/>
    </source>
</evidence>
<keyword evidence="4" id="KW-1185">Reference proteome</keyword>
<dbReference type="Bgee" id="ENSAMXG00000030915">
    <property type="expression patterns" value="Expressed in mesonephros and 5 other cell types or tissues"/>
</dbReference>